<dbReference type="Proteomes" id="UP000074108">
    <property type="component" value="Unassembled WGS sequence"/>
</dbReference>
<dbReference type="PATRIC" id="fig|1150625.3.peg.3537"/>
<dbReference type="Pfam" id="PF08282">
    <property type="entry name" value="Hydrolase_3"/>
    <property type="match status" value="1"/>
</dbReference>
<dbReference type="OrthoDB" id="9806027at2"/>
<dbReference type="SUPFAM" id="SSF56784">
    <property type="entry name" value="HAD-like"/>
    <property type="match status" value="1"/>
</dbReference>
<dbReference type="NCBIfam" id="TIGR00099">
    <property type="entry name" value="Cof-subfamily"/>
    <property type="match status" value="1"/>
</dbReference>
<dbReference type="Gene3D" id="3.40.50.1000">
    <property type="entry name" value="HAD superfamily/HAD-like"/>
    <property type="match status" value="1"/>
</dbReference>
<organism evidence="1 2">
    <name type="scientific">Bacillus coahuilensis p1.1.43</name>
    <dbReference type="NCBI Taxonomy" id="1150625"/>
    <lineage>
        <taxon>Bacteria</taxon>
        <taxon>Bacillati</taxon>
        <taxon>Bacillota</taxon>
        <taxon>Bacilli</taxon>
        <taxon>Bacillales</taxon>
        <taxon>Bacillaceae</taxon>
        <taxon>Bacillus</taxon>
    </lineage>
</organism>
<name>A0A147K3W6_9BACI</name>
<keyword evidence="2" id="KW-1185">Reference proteome</keyword>
<dbReference type="AlphaFoldDB" id="A0A147K3W6"/>
<dbReference type="NCBIfam" id="TIGR01484">
    <property type="entry name" value="HAD-SF-IIB"/>
    <property type="match status" value="1"/>
</dbReference>
<dbReference type="GO" id="GO:0016791">
    <property type="term" value="F:phosphatase activity"/>
    <property type="evidence" value="ECO:0007669"/>
    <property type="project" value="UniProtKB-ARBA"/>
</dbReference>
<dbReference type="SFLD" id="SFLDS00003">
    <property type="entry name" value="Haloacid_Dehalogenase"/>
    <property type="match status" value="1"/>
</dbReference>
<dbReference type="InterPro" id="IPR006379">
    <property type="entry name" value="HAD-SF_hydro_IIB"/>
</dbReference>
<dbReference type="GO" id="GO:0000287">
    <property type="term" value="F:magnesium ion binding"/>
    <property type="evidence" value="ECO:0007669"/>
    <property type="project" value="TreeGrafter"/>
</dbReference>
<protein>
    <submittedName>
        <fullName evidence="1">Hydrolase</fullName>
    </submittedName>
</protein>
<dbReference type="SFLD" id="SFLDG01140">
    <property type="entry name" value="C2.B:_Phosphomannomutase_and_P"/>
    <property type="match status" value="1"/>
</dbReference>
<reference evidence="1 2" key="1">
    <citation type="journal article" date="2016" name="Front. Microbiol.">
        <title>Microevolution Analysis of Bacillus coahuilensis Unveils Differences in Phosphorus Acquisition Strategies and Their Regulation.</title>
        <authorList>
            <person name="Gomez-Lunar Z."/>
            <person name="Hernandez-Gonzalez I."/>
            <person name="Rodriguez-Torres M.D."/>
            <person name="Souza V."/>
            <person name="Olmedo-Alvarez G."/>
        </authorList>
    </citation>
    <scope>NUCLEOTIDE SEQUENCE [LARGE SCALE GENOMIC DNA]</scope>
    <source>
        <strain evidence="2">p1.1.43</strain>
    </source>
</reference>
<evidence type="ECO:0000313" key="2">
    <source>
        <dbReference type="Proteomes" id="UP000074108"/>
    </source>
</evidence>
<dbReference type="Gene3D" id="3.30.1240.10">
    <property type="match status" value="1"/>
</dbReference>
<comment type="caution">
    <text evidence="1">The sequence shown here is derived from an EMBL/GenBank/DDBJ whole genome shotgun (WGS) entry which is preliminary data.</text>
</comment>
<dbReference type="EMBL" id="LDYG01000057">
    <property type="protein sequence ID" value="KUP03985.1"/>
    <property type="molecule type" value="Genomic_DNA"/>
</dbReference>
<gene>
    <name evidence="1" type="ORF">Q75_16835</name>
</gene>
<dbReference type="RefSeq" id="WP_010170311.1">
    <property type="nucleotide sequence ID" value="NZ_LDYG01000057.1"/>
</dbReference>
<dbReference type="CDD" id="cd07516">
    <property type="entry name" value="HAD_Pase"/>
    <property type="match status" value="1"/>
</dbReference>
<proteinExistence type="predicted"/>
<evidence type="ECO:0000313" key="1">
    <source>
        <dbReference type="EMBL" id="KUP03985.1"/>
    </source>
</evidence>
<dbReference type="PANTHER" id="PTHR10000:SF55">
    <property type="entry name" value="5-AMINO-6-(5-PHOSPHO-D-RIBITYLAMINO)URACIL PHOSPHATASE YCSE"/>
    <property type="match status" value="1"/>
</dbReference>
<dbReference type="STRING" id="1150625.Q75_16835"/>
<dbReference type="InterPro" id="IPR036412">
    <property type="entry name" value="HAD-like_sf"/>
</dbReference>
<dbReference type="InterPro" id="IPR023214">
    <property type="entry name" value="HAD_sf"/>
</dbReference>
<dbReference type="InterPro" id="IPR000150">
    <property type="entry name" value="Cof"/>
</dbReference>
<dbReference type="GO" id="GO:0005829">
    <property type="term" value="C:cytosol"/>
    <property type="evidence" value="ECO:0007669"/>
    <property type="project" value="TreeGrafter"/>
</dbReference>
<dbReference type="PROSITE" id="PS01229">
    <property type="entry name" value="COF_2"/>
    <property type="match status" value="1"/>
</dbReference>
<dbReference type="PANTHER" id="PTHR10000">
    <property type="entry name" value="PHOSPHOSERINE PHOSPHATASE"/>
    <property type="match status" value="1"/>
</dbReference>
<accession>A0A147K3W6</accession>
<sequence length="289" mass="32063">MVKCIATDMDGTLLNHEQRISERNKLAIETAIQQGVKVVVATGRSYPEAATVLKEANLSLPIICVNGAEIRNTAGEVVYSKGMKKERASFIAKELKKRDIYFEIYTNKGSFSENYQLGVDVIVDIFHTANPEIPEELIRKRAVERLEVGVFEEISDYETIFSSSEYDVYKFLVFSKQKEVLKEAYEVLVEIEDIAISSSGEENLEINSSDAQKGIALSHFVAEQGISLEDTLALGDNLNDVSMLSVVGYPVAMGNAHKDVLALCEYTTLTNREDGVGRAIESIVLKVHQ</sequence>
<keyword evidence="1" id="KW-0378">Hydrolase</keyword>
<dbReference type="SFLD" id="SFLDG01144">
    <property type="entry name" value="C2.B.4:_PGP_Like"/>
    <property type="match status" value="1"/>
</dbReference>